<dbReference type="KEGG" id="mmb:Mmol_0330"/>
<organism evidence="2 3">
    <name type="scientific">Methylotenera mobilis (strain JLW8 / ATCC BAA-1282 / DSM 17540)</name>
    <dbReference type="NCBI Taxonomy" id="583345"/>
    <lineage>
        <taxon>Bacteria</taxon>
        <taxon>Pseudomonadati</taxon>
        <taxon>Pseudomonadota</taxon>
        <taxon>Betaproteobacteria</taxon>
        <taxon>Nitrosomonadales</taxon>
        <taxon>Methylophilaceae</taxon>
        <taxon>Methylotenera</taxon>
    </lineage>
</organism>
<dbReference type="InterPro" id="IPR036760">
    <property type="entry name" value="SspB-like_sf"/>
</dbReference>
<proteinExistence type="predicted"/>
<dbReference type="EMBL" id="CP001672">
    <property type="protein sequence ID" value="ACT47240.1"/>
    <property type="molecule type" value="Genomic_DNA"/>
</dbReference>
<reference evidence="3" key="1">
    <citation type="submission" date="2009-07" db="EMBL/GenBank/DDBJ databases">
        <title>Complete sequence of Methylotenera mobilis JLW8.</title>
        <authorList>
            <consortium name="US DOE Joint Genome Institute"/>
            <person name="Lucas S."/>
            <person name="Copeland A."/>
            <person name="Lapidus A."/>
            <person name="Glavina del Rio T."/>
            <person name="Tice H."/>
            <person name="Bruce D."/>
            <person name="Goodwin L."/>
            <person name="Pitluck S."/>
            <person name="LaButti K.M."/>
            <person name="Clum A."/>
            <person name="Larimer F."/>
            <person name="Land M."/>
            <person name="Hauser L."/>
            <person name="Kyrpides N."/>
            <person name="Mikhailova N."/>
            <person name="Kayluzhnaya M."/>
            <person name="Chistoserdova L."/>
        </authorList>
    </citation>
    <scope>NUCLEOTIDE SEQUENCE [LARGE SCALE GENOMIC DNA]</scope>
    <source>
        <strain evidence="3">JLW8 / ATCC BAA-1282 / DSM 17540</strain>
    </source>
</reference>
<evidence type="ECO:0000256" key="1">
    <source>
        <dbReference type="SAM" id="MobiDB-lite"/>
    </source>
</evidence>
<evidence type="ECO:0000313" key="2">
    <source>
        <dbReference type="EMBL" id="ACT47240.1"/>
    </source>
</evidence>
<dbReference type="OrthoDB" id="9797358at2"/>
<dbReference type="PANTHER" id="PTHR37486">
    <property type="entry name" value="STRINGENT STARVATION PROTEIN B"/>
    <property type="match status" value="1"/>
</dbReference>
<gene>
    <name evidence="2" type="ordered locus">Mmol_0330</name>
</gene>
<dbReference type="InterPro" id="IPR007481">
    <property type="entry name" value="SspB"/>
</dbReference>
<dbReference type="Gene3D" id="2.30.30.220">
    <property type="entry name" value="SspB-like"/>
    <property type="match status" value="1"/>
</dbReference>
<feature type="compositionally biased region" description="Basic and acidic residues" evidence="1">
    <location>
        <begin position="115"/>
        <end position="132"/>
    </location>
</feature>
<protein>
    <submittedName>
        <fullName evidence="2">Stringent starvation protein B</fullName>
    </submittedName>
</protein>
<dbReference type="PANTHER" id="PTHR37486:SF1">
    <property type="entry name" value="STRINGENT STARVATION PROTEIN B"/>
    <property type="match status" value="1"/>
</dbReference>
<accession>C6WTB8</accession>
<evidence type="ECO:0000313" key="3">
    <source>
        <dbReference type="Proteomes" id="UP000002742"/>
    </source>
</evidence>
<reference evidence="2 3" key="2">
    <citation type="journal article" date="2011" name="J. Bacteriol.">
        <title>Genomes of three methylotrophs from a single niche uncover genetic and metabolic divergence of Methylophilaceae.</title>
        <authorList>
            <person name="Lapidus A."/>
            <person name="Clum A."/>
            <person name="Labutti K."/>
            <person name="Kaluzhnaya M.G."/>
            <person name="Lim S."/>
            <person name="Beck D.A."/>
            <person name="Glavina Del Rio T."/>
            <person name="Nolan M."/>
            <person name="Mavromatis K."/>
            <person name="Huntemann M."/>
            <person name="Lucas S."/>
            <person name="Lidstrom M.E."/>
            <person name="Ivanova N."/>
            <person name="Chistoserdova L."/>
        </authorList>
    </citation>
    <scope>NUCLEOTIDE SEQUENCE [LARGE SCALE GENOMIC DNA]</scope>
    <source>
        <strain evidence="3">JLW8 / ATCC BAA-1282 / DSM 17540</strain>
    </source>
</reference>
<dbReference type="GO" id="GO:0045732">
    <property type="term" value="P:positive regulation of protein catabolic process"/>
    <property type="evidence" value="ECO:0007669"/>
    <property type="project" value="TreeGrafter"/>
</dbReference>
<dbReference type="NCBIfam" id="NF008769">
    <property type="entry name" value="PRK11798.2-5"/>
    <property type="match status" value="1"/>
</dbReference>
<dbReference type="GO" id="GO:0005840">
    <property type="term" value="C:ribosome"/>
    <property type="evidence" value="ECO:0007669"/>
    <property type="project" value="TreeGrafter"/>
</dbReference>
<sequence>MSELIPTKPYMLRALHEWCVDNNLTPHLIVAVNAQTRVPMAYVKDGEIVLNINYSATKDLHIDNDSVVFSARFGGVSQNIYVPMSAVRGVFARENGQGMFFEADLEQEEVQFSADHAEEDAKPAENKEELNKSKKPVLKIVK</sequence>
<feature type="compositionally biased region" description="Basic residues" evidence="1">
    <location>
        <begin position="133"/>
        <end position="142"/>
    </location>
</feature>
<dbReference type="eggNOG" id="COG2969">
    <property type="taxonomic scope" value="Bacteria"/>
</dbReference>
<dbReference type="STRING" id="583345.Mmol_0330"/>
<dbReference type="PIRSF" id="PIRSF005276">
    <property type="entry name" value="SspB"/>
    <property type="match status" value="1"/>
</dbReference>
<dbReference type="SUPFAM" id="SSF101738">
    <property type="entry name" value="SspB-like"/>
    <property type="match status" value="1"/>
</dbReference>
<dbReference type="HOGENOM" id="CLU_118425_1_1_4"/>
<feature type="region of interest" description="Disordered" evidence="1">
    <location>
        <begin position="115"/>
        <end position="142"/>
    </location>
</feature>
<keyword evidence="3" id="KW-1185">Reference proteome</keyword>
<dbReference type="GO" id="GO:0005829">
    <property type="term" value="C:cytosol"/>
    <property type="evidence" value="ECO:0007669"/>
    <property type="project" value="TreeGrafter"/>
</dbReference>
<dbReference type="RefSeq" id="WP_015831282.1">
    <property type="nucleotide sequence ID" value="NC_012968.1"/>
</dbReference>
<dbReference type="Proteomes" id="UP000002742">
    <property type="component" value="Chromosome"/>
</dbReference>
<name>C6WTB8_METML</name>
<dbReference type="AlphaFoldDB" id="C6WTB8"/>
<dbReference type="Pfam" id="PF04386">
    <property type="entry name" value="SspB"/>
    <property type="match status" value="1"/>
</dbReference>